<dbReference type="Proteomes" id="UP000318453">
    <property type="component" value="Chromosome"/>
</dbReference>
<proteinExistence type="predicted"/>
<dbReference type="KEGG" id="enn:FRE64_10005"/>
<evidence type="ECO:0000313" key="1">
    <source>
        <dbReference type="EMBL" id="QDZ40254.1"/>
    </source>
</evidence>
<dbReference type="OrthoDB" id="456652at2"/>
<reference evidence="1" key="1">
    <citation type="submission" date="2019-08" db="EMBL/GenBank/DDBJ databases">
        <title>Carotenoids and Carotenoid Binding Proteins in the Halophilic Cyanobacterium Euhalothece sp. ZM00.</title>
        <authorList>
            <person name="Cho S.M."/>
            <person name="Song J.Y."/>
            <person name="Park Y.-I."/>
        </authorList>
    </citation>
    <scope>NUCLEOTIDE SEQUENCE [LARGE SCALE GENOMIC DNA]</scope>
    <source>
        <strain evidence="1">Z-M001</strain>
    </source>
</reference>
<name>A0A5B8NMH6_9CHRO</name>
<dbReference type="InterPro" id="IPR010903">
    <property type="entry name" value="DUF1517"/>
</dbReference>
<dbReference type="EMBL" id="CP042326">
    <property type="protein sequence ID" value="QDZ40254.1"/>
    <property type="molecule type" value="Genomic_DNA"/>
</dbReference>
<dbReference type="AlphaFoldDB" id="A0A5B8NMH6"/>
<accession>A0A5B8NMH6</accession>
<protein>
    <submittedName>
        <fullName evidence="1">DUF1517 domain-containing protein</fullName>
    </submittedName>
</protein>
<organism evidence="1 2">
    <name type="scientific">Euhalothece natronophila Z-M001</name>
    <dbReference type="NCBI Taxonomy" id="522448"/>
    <lineage>
        <taxon>Bacteria</taxon>
        <taxon>Bacillati</taxon>
        <taxon>Cyanobacteriota</taxon>
        <taxon>Cyanophyceae</taxon>
        <taxon>Oscillatoriophycideae</taxon>
        <taxon>Chroococcales</taxon>
        <taxon>Halothecacae</taxon>
        <taxon>Halothece cluster</taxon>
        <taxon>Euhalothece</taxon>
    </lineage>
</organism>
<dbReference type="RefSeq" id="WP_146295937.1">
    <property type="nucleotide sequence ID" value="NZ_CP042326.1"/>
</dbReference>
<keyword evidence="2" id="KW-1185">Reference proteome</keyword>
<gene>
    <name evidence="1" type="ORF">FRE64_10005</name>
</gene>
<dbReference type="Pfam" id="PF07466">
    <property type="entry name" value="DUF1517"/>
    <property type="match status" value="1"/>
</dbReference>
<sequence length="200" mass="22372">MSGWRDRVEKLRGRTRYVVFRLMLHLSGADAPPQLGLFNRVAQKAIEAEGDLEVMGEGLVEICESLLSTPSSWQAAANEGDVFWQEGDAGDYVNELFTDSGQRYLSDVVADNQVDTDESLSASVTRNVVLMITVAYTGEMESLETDLSDIEALEYALKDLINLHYQNRLRAIQIHFSPARFGEELTDDQLIANFPELIPL</sequence>
<evidence type="ECO:0000313" key="2">
    <source>
        <dbReference type="Proteomes" id="UP000318453"/>
    </source>
</evidence>